<protein>
    <submittedName>
        <fullName evidence="11">TonB-dependent receptor-like protein</fullName>
    </submittedName>
</protein>
<dbReference type="Gene3D" id="2.170.130.10">
    <property type="entry name" value="TonB-dependent receptor, plug domain"/>
    <property type="match status" value="1"/>
</dbReference>
<dbReference type="SUPFAM" id="SSF56935">
    <property type="entry name" value="Porins"/>
    <property type="match status" value="1"/>
</dbReference>
<keyword evidence="2 7" id="KW-0813">Transport</keyword>
<keyword evidence="11" id="KW-0675">Receptor</keyword>
<dbReference type="Gene3D" id="2.60.40.1120">
    <property type="entry name" value="Carboxypeptidase-like, regulatory domain"/>
    <property type="match status" value="1"/>
</dbReference>
<evidence type="ECO:0000313" key="12">
    <source>
        <dbReference type="Proteomes" id="UP000295493"/>
    </source>
</evidence>
<dbReference type="RefSeq" id="WP_133496634.1">
    <property type="nucleotide sequence ID" value="NZ_BMLU01000012.1"/>
</dbReference>
<name>A0A4R6FDH3_9SPHN</name>
<keyword evidence="5 7" id="KW-0472">Membrane</keyword>
<feature type="signal peptide" evidence="8">
    <location>
        <begin position="1"/>
        <end position="30"/>
    </location>
</feature>
<reference evidence="11 12" key="1">
    <citation type="submission" date="2019-03" db="EMBL/GenBank/DDBJ databases">
        <title>Genomic Encyclopedia of Type Strains, Phase IV (KMG-IV): sequencing the most valuable type-strain genomes for metagenomic binning, comparative biology and taxonomic classification.</title>
        <authorList>
            <person name="Goeker M."/>
        </authorList>
    </citation>
    <scope>NUCLEOTIDE SEQUENCE [LARGE SCALE GENOMIC DNA]</scope>
    <source>
        <strain evidence="11 12">DSM 25059</strain>
    </source>
</reference>
<keyword evidence="3 7" id="KW-1134">Transmembrane beta strand</keyword>
<evidence type="ECO:0000256" key="5">
    <source>
        <dbReference type="ARBA" id="ARBA00023136"/>
    </source>
</evidence>
<dbReference type="GO" id="GO:0044718">
    <property type="term" value="P:siderophore transmembrane transport"/>
    <property type="evidence" value="ECO:0007669"/>
    <property type="project" value="TreeGrafter"/>
</dbReference>
<dbReference type="InterPro" id="IPR036942">
    <property type="entry name" value="Beta-barrel_TonB_sf"/>
</dbReference>
<dbReference type="Pfam" id="PF07715">
    <property type="entry name" value="Plug"/>
    <property type="match status" value="1"/>
</dbReference>
<comment type="subcellular location">
    <subcellularLocation>
        <location evidence="1 7">Cell outer membrane</location>
        <topology evidence="1 7">Multi-pass membrane protein</topology>
    </subcellularLocation>
</comment>
<evidence type="ECO:0000256" key="3">
    <source>
        <dbReference type="ARBA" id="ARBA00022452"/>
    </source>
</evidence>
<dbReference type="EMBL" id="SNWD01000013">
    <property type="protein sequence ID" value="TDN79276.1"/>
    <property type="molecule type" value="Genomic_DNA"/>
</dbReference>
<feature type="domain" description="TonB-dependent transporter Oar-like beta-barrel" evidence="10">
    <location>
        <begin position="335"/>
        <end position="916"/>
    </location>
</feature>
<dbReference type="OrthoDB" id="9768147at2"/>
<evidence type="ECO:0000313" key="11">
    <source>
        <dbReference type="EMBL" id="TDN79276.1"/>
    </source>
</evidence>
<dbReference type="Pfam" id="PF25183">
    <property type="entry name" value="OMP_b-brl_4"/>
    <property type="match status" value="1"/>
</dbReference>
<evidence type="ECO:0000256" key="2">
    <source>
        <dbReference type="ARBA" id="ARBA00022448"/>
    </source>
</evidence>
<feature type="domain" description="TonB-dependent receptor plug" evidence="9">
    <location>
        <begin position="159"/>
        <end position="248"/>
    </location>
</feature>
<evidence type="ECO:0000256" key="8">
    <source>
        <dbReference type="SAM" id="SignalP"/>
    </source>
</evidence>
<gene>
    <name evidence="11" type="ORF">EV664_11354</name>
</gene>
<evidence type="ECO:0000256" key="6">
    <source>
        <dbReference type="ARBA" id="ARBA00023237"/>
    </source>
</evidence>
<evidence type="ECO:0000259" key="9">
    <source>
        <dbReference type="Pfam" id="PF07715"/>
    </source>
</evidence>
<dbReference type="PANTHER" id="PTHR30069">
    <property type="entry name" value="TONB-DEPENDENT OUTER MEMBRANE RECEPTOR"/>
    <property type="match status" value="1"/>
</dbReference>
<dbReference type="GO" id="GO:0009279">
    <property type="term" value="C:cell outer membrane"/>
    <property type="evidence" value="ECO:0007669"/>
    <property type="project" value="UniProtKB-SubCell"/>
</dbReference>
<evidence type="ECO:0000259" key="10">
    <source>
        <dbReference type="Pfam" id="PF25183"/>
    </source>
</evidence>
<evidence type="ECO:0000256" key="4">
    <source>
        <dbReference type="ARBA" id="ARBA00022692"/>
    </source>
</evidence>
<dbReference type="InterPro" id="IPR057601">
    <property type="entry name" value="Oar-like_b-barrel"/>
</dbReference>
<dbReference type="InterPro" id="IPR037066">
    <property type="entry name" value="Plug_dom_sf"/>
</dbReference>
<keyword evidence="8" id="KW-0732">Signal</keyword>
<dbReference type="GO" id="GO:0015344">
    <property type="term" value="F:siderophore uptake transmembrane transporter activity"/>
    <property type="evidence" value="ECO:0007669"/>
    <property type="project" value="TreeGrafter"/>
</dbReference>
<dbReference type="PROSITE" id="PS52016">
    <property type="entry name" value="TONB_DEPENDENT_REC_3"/>
    <property type="match status" value="1"/>
</dbReference>
<keyword evidence="4 7" id="KW-0812">Transmembrane</keyword>
<dbReference type="InterPro" id="IPR039426">
    <property type="entry name" value="TonB-dep_rcpt-like"/>
</dbReference>
<dbReference type="GO" id="GO:0030246">
    <property type="term" value="F:carbohydrate binding"/>
    <property type="evidence" value="ECO:0007669"/>
    <property type="project" value="InterPro"/>
</dbReference>
<dbReference type="InterPro" id="IPR013784">
    <property type="entry name" value="Carb-bd-like_fold"/>
</dbReference>
<dbReference type="Gene3D" id="2.40.170.20">
    <property type="entry name" value="TonB-dependent receptor, beta-barrel domain"/>
    <property type="match status" value="1"/>
</dbReference>
<dbReference type="InterPro" id="IPR012910">
    <property type="entry name" value="Plug_dom"/>
</dbReference>
<dbReference type="AlphaFoldDB" id="A0A4R6FDH3"/>
<keyword evidence="6 7" id="KW-0998">Cell outer membrane</keyword>
<accession>A0A4R6FDH3</accession>
<comment type="similarity">
    <text evidence="7">Belongs to the TonB-dependent receptor family.</text>
</comment>
<sequence length="1052" mass="114196">MTNIYLNRKKLRGGTALHALALMGASIGGAAMFAAPAAAQDYTSGAISGTVTDGTGSPVAAATVTAANTQTGVTRTATTGSNGSYRFTSLLPGTYDLTVQAAGLSPYTATGVRLLASQTANIPVTLVAGGEDIVVTGEAAVQAFTGTTTGLNVDVESFIKDKPLGRTLQSIIQLAPGTVSGNSTNSTFNGLSSLGGASVAENAYYVNGLNITNFDNYLGSAKVPFYFYKSVDVKLGGYQAEFGRATGGIVNAVTKSGSNDFSAALHVDWAPNFLQSRAKDIYTRDRDGNYFARTNRKYDESSSLLTAIEASGPIIKDRLFVYGLLQLQNTKSIVNYPVSEISRRTENSDPFWGVKVDAYPIDSQHLEFTIFDNRNTDTVYDRAYSVVDGSPNIGAAKTVIDEPHGGVSYVGKYTGNFTDWFTVSAAFGRVRDRFDQISIAGAGSLPYVQNSSGGTISGVPNGGLFTDQTNDTIDSPYNTERKFIRADADIYFSAFGDHHIRFGYDQEKNTLNKVSVRTGADQLLADGYLSQEAYNAQLGNAGYNLFYRAPLNGRNVVELNYFNTGGSFESKNQAYYLEDEWQLTDRLTLNLGVRRDDFRVNKPGGNPLVDLKKNYAPRLGFTYDVPGTTGKLFGSYGWYYLPVASNTAFRQGAPSYYFSQRYYSDSINPQTGLPSLDELVQTDSEYQTACPFALVPNGATTNCAVTGNGADIDTTQAIDSGLKATRESEVIVGYEHRIDMWSFRLTFTHRNLDRTAEDSAIDAAVIDYCNANGIVATDNATGDPVACGDIWTGFNQYVINNPGKDITVGLLAPGTDLDGREVTLTADQLGYGPAKRTYDALQLKFDRAWNGSFSVGGSYTWSKSRGNIEGYVQSDFGQTDAGITQDFDQPGFVDYSYGYLPSDRRHILKLYGAVALNDDFTIGVNSQFASPNHLSCYGYHPTDRFARAYRAASHYCGGQPSPRGEGEKTDWLTQFDVQLGYNLHFGDREVRLRADVFNLFNSRAVMNRNQLGDLGRTVSADGTVTFVPDPTYGLPNRYQSPRYVRLGLDIAL</sequence>
<dbReference type="SUPFAM" id="SSF49452">
    <property type="entry name" value="Starch-binding domain-like"/>
    <property type="match status" value="1"/>
</dbReference>
<dbReference type="Proteomes" id="UP000295493">
    <property type="component" value="Unassembled WGS sequence"/>
</dbReference>
<dbReference type="Pfam" id="PF13620">
    <property type="entry name" value="CarboxypepD_reg"/>
    <property type="match status" value="1"/>
</dbReference>
<evidence type="ECO:0000256" key="1">
    <source>
        <dbReference type="ARBA" id="ARBA00004571"/>
    </source>
</evidence>
<dbReference type="PANTHER" id="PTHR30069:SF46">
    <property type="entry name" value="OAR PROTEIN"/>
    <property type="match status" value="1"/>
</dbReference>
<evidence type="ECO:0000256" key="7">
    <source>
        <dbReference type="PROSITE-ProRule" id="PRU01360"/>
    </source>
</evidence>
<feature type="chain" id="PRO_5020408658" evidence="8">
    <location>
        <begin position="31"/>
        <end position="1052"/>
    </location>
</feature>
<keyword evidence="12" id="KW-1185">Reference proteome</keyword>
<proteinExistence type="inferred from homology"/>
<comment type="caution">
    <text evidence="11">The sequence shown here is derived from an EMBL/GenBank/DDBJ whole genome shotgun (WGS) entry which is preliminary data.</text>
</comment>
<organism evidence="11 12">
    <name type="scientific">Stakelama pacifica</name>
    <dbReference type="NCBI Taxonomy" id="517720"/>
    <lineage>
        <taxon>Bacteria</taxon>
        <taxon>Pseudomonadati</taxon>
        <taxon>Pseudomonadota</taxon>
        <taxon>Alphaproteobacteria</taxon>
        <taxon>Sphingomonadales</taxon>
        <taxon>Sphingomonadaceae</taxon>
        <taxon>Stakelama</taxon>
    </lineage>
</organism>